<feature type="chain" id="PRO_5030564651" evidence="1">
    <location>
        <begin position="26"/>
        <end position="203"/>
    </location>
</feature>
<dbReference type="Proteomes" id="UP000589896">
    <property type="component" value="Unassembled WGS sequence"/>
</dbReference>
<protein>
    <submittedName>
        <fullName evidence="2">Uncharacterized protein</fullName>
    </submittedName>
</protein>
<dbReference type="PROSITE" id="PS51257">
    <property type="entry name" value="PROKAR_LIPOPROTEIN"/>
    <property type="match status" value="1"/>
</dbReference>
<dbReference type="EMBL" id="JACCJZ010000020">
    <property type="protein sequence ID" value="NYZ64174.1"/>
    <property type="molecule type" value="Genomic_DNA"/>
</dbReference>
<proteinExistence type="predicted"/>
<name>A0A7Z0TX72_9GAMM</name>
<evidence type="ECO:0000256" key="1">
    <source>
        <dbReference type="SAM" id="SignalP"/>
    </source>
</evidence>
<organism evidence="2 3">
    <name type="scientific">Luteimonas deserti</name>
    <dbReference type="NCBI Taxonomy" id="2752306"/>
    <lineage>
        <taxon>Bacteria</taxon>
        <taxon>Pseudomonadati</taxon>
        <taxon>Pseudomonadota</taxon>
        <taxon>Gammaproteobacteria</taxon>
        <taxon>Lysobacterales</taxon>
        <taxon>Lysobacteraceae</taxon>
        <taxon>Luteimonas</taxon>
    </lineage>
</organism>
<sequence length="203" mass="20958">MKLAPFAIVVLLSACAAPSAPPVAAASTSTLGVDSAGTGDRVEASAADRADCPWRDTSGVLRLGRYALETPVEQLPATLQRLPGCIVQPAGGVVDCELRDSDGVAYLADQQGLIRIEARAGEAGDAVLPLGLRWGDTRDEVAARLQALPAGALRDALHAQLRAGGPLATGFCVIHGAHDPASWYIDFDADGRLARTGLRLNAG</sequence>
<keyword evidence="1" id="KW-0732">Signal</keyword>
<feature type="signal peptide" evidence="1">
    <location>
        <begin position="1"/>
        <end position="25"/>
    </location>
</feature>
<accession>A0A7Z0TX72</accession>
<gene>
    <name evidence="2" type="ORF">H0E82_15650</name>
</gene>
<evidence type="ECO:0000313" key="3">
    <source>
        <dbReference type="Proteomes" id="UP000589896"/>
    </source>
</evidence>
<keyword evidence="3" id="KW-1185">Reference proteome</keyword>
<dbReference type="RefSeq" id="WP_180546380.1">
    <property type="nucleotide sequence ID" value="NZ_JACCJZ010000020.1"/>
</dbReference>
<dbReference type="AlphaFoldDB" id="A0A7Z0TX72"/>
<reference evidence="2 3" key="1">
    <citation type="submission" date="2020-07" db="EMBL/GenBank/DDBJ databases">
        <title>isolation of Luteimonas sp. SJ-16.</title>
        <authorList>
            <person name="Huang X.-X."/>
            <person name="Xu L."/>
            <person name="Sun J.-Q."/>
        </authorList>
    </citation>
    <scope>NUCLEOTIDE SEQUENCE [LARGE SCALE GENOMIC DNA]</scope>
    <source>
        <strain evidence="2 3">SJ-16</strain>
    </source>
</reference>
<evidence type="ECO:0000313" key="2">
    <source>
        <dbReference type="EMBL" id="NYZ64174.1"/>
    </source>
</evidence>
<comment type="caution">
    <text evidence="2">The sequence shown here is derived from an EMBL/GenBank/DDBJ whole genome shotgun (WGS) entry which is preliminary data.</text>
</comment>